<name>A0A3M2M5L5_9ACTN</name>
<reference evidence="1 2" key="1">
    <citation type="submission" date="2018-10" db="EMBL/GenBank/DDBJ databases">
        <title>Isolation from soil.</title>
        <authorList>
            <person name="Hu J."/>
        </authorList>
    </citation>
    <scope>NUCLEOTIDE SEQUENCE [LARGE SCALE GENOMIC DNA]</scope>
    <source>
        <strain evidence="1 2">NEAU-Ht49</strain>
    </source>
</reference>
<keyword evidence="2" id="KW-1185">Reference proteome</keyword>
<organism evidence="1 2">
    <name type="scientific">Actinomadura harenae</name>
    <dbReference type="NCBI Taxonomy" id="2483351"/>
    <lineage>
        <taxon>Bacteria</taxon>
        <taxon>Bacillati</taxon>
        <taxon>Actinomycetota</taxon>
        <taxon>Actinomycetes</taxon>
        <taxon>Streptosporangiales</taxon>
        <taxon>Thermomonosporaceae</taxon>
        <taxon>Actinomadura</taxon>
    </lineage>
</organism>
<evidence type="ECO:0000313" key="1">
    <source>
        <dbReference type="EMBL" id="RMI45044.1"/>
    </source>
</evidence>
<accession>A0A3M2M5L5</accession>
<comment type="caution">
    <text evidence="1">The sequence shown here is derived from an EMBL/GenBank/DDBJ whole genome shotgun (WGS) entry which is preliminary data.</text>
</comment>
<dbReference type="Proteomes" id="UP000282674">
    <property type="component" value="Unassembled WGS sequence"/>
</dbReference>
<dbReference type="EMBL" id="RFFG01000015">
    <property type="protein sequence ID" value="RMI45044.1"/>
    <property type="molecule type" value="Genomic_DNA"/>
</dbReference>
<sequence length="73" mass="7452">MIVSVRPARRCPFLGFSVTPSSARAAGAVTSTVKSGTVRSGTVGNRTRAGAARLPGRWKGMVSPAGPGVGRNR</sequence>
<protein>
    <submittedName>
        <fullName evidence="1">Uncharacterized protein</fullName>
    </submittedName>
</protein>
<evidence type="ECO:0000313" key="2">
    <source>
        <dbReference type="Proteomes" id="UP000282674"/>
    </source>
</evidence>
<gene>
    <name evidence="1" type="ORF">EBO15_10735</name>
</gene>
<dbReference type="AlphaFoldDB" id="A0A3M2M5L5"/>
<proteinExistence type="predicted"/>